<evidence type="ECO:0000313" key="3">
    <source>
        <dbReference type="Proteomes" id="UP000054925"/>
    </source>
</evidence>
<dbReference type="AlphaFoldDB" id="A0A158KT98"/>
<dbReference type="RefSeq" id="WP_087660109.1">
    <property type="nucleotide sequence ID" value="NZ_FCOL02000102.1"/>
</dbReference>
<name>A0A158KT98_9BURK</name>
<dbReference type="EMBL" id="FCOL02000102">
    <property type="protein sequence ID" value="SAL83661.1"/>
    <property type="molecule type" value="Genomic_DNA"/>
</dbReference>
<dbReference type="Gene3D" id="3.40.50.1010">
    <property type="entry name" value="5'-nuclease"/>
    <property type="match status" value="1"/>
</dbReference>
<protein>
    <submittedName>
        <fullName evidence="2">tRNA(fMet)-specific endonuclease VapC</fullName>
    </submittedName>
</protein>
<keyword evidence="3" id="KW-1185">Reference proteome</keyword>
<accession>A0A158KT98</accession>
<dbReference type="InterPro" id="IPR002716">
    <property type="entry name" value="PIN_dom"/>
</dbReference>
<gene>
    <name evidence="2" type="primary">vapC</name>
    <name evidence="2" type="ORF">AWB67_06470</name>
</gene>
<evidence type="ECO:0000313" key="2">
    <source>
        <dbReference type="EMBL" id="SAL83661.1"/>
    </source>
</evidence>
<dbReference type="CDD" id="cd18692">
    <property type="entry name" value="PIN_VapC-like"/>
    <property type="match status" value="1"/>
</dbReference>
<dbReference type="InterPro" id="IPR029060">
    <property type="entry name" value="PIN-like_dom_sf"/>
</dbReference>
<dbReference type="SUPFAM" id="SSF88723">
    <property type="entry name" value="PIN domain-like"/>
    <property type="match status" value="1"/>
</dbReference>
<organism evidence="2 3">
    <name type="scientific">Caballeronia terrestris</name>
    <dbReference type="NCBI Taxonomy" id="1226301"/>
    <lineage>
        <taxon>Bacteria</taxon>
        <taxon>Pseudomonadati</taxon>
        <taxon>Pseudomonadota</taxon>
        <taxon>Betaproteobacteria</taxon>
        <taxon>Burkholderiales</taxon>
        <taxon>Burkholderiaceae</taxon>
        <taxon>Caballeronia</taxon>
    </lineage>
</organism>
<keyword evidence="2" id="KW-0540">Nuclease</keyword>
<proteinExistence type="predicted"/>
<dbReference type="Proteomes" id="UP000054925">
    <property type="component" value="Unassembled WGS sequence"/>
</dbReference>
<comment type="caution">
    <text evidence="2">The sequence shown here is derived from an EMBL/GenBank/DDBJ whole genome shotgun (WGS) entry which is preliminary data.</text>
</comment>
<feature type="domain" description="PIN" evidence="1">
    <location>
        <begin position="11"/>
        <end position="123"/>
    </location>
</feature>
<dbReference type="GO" id="GO:0004519">
    <property type="term" value="F:endonuclease activity"/>
    <property type="evidence" value="ECO:0007669"/>
    <property type="project" value="UniProtKB-KW"/>
</dbReference>
<reference evidence="2" key="1">
    <citation type="submission" date="2016-01" db="EMBL/GenBank/DDBJ databases">
        <authorList>
            <person name="Peeters C."/>
        </authorList>
    </citation>
    <scope>NUCLEOTIDE SEQUENCE [LARGE SCALE GENOMIC DNA]</scope>
    <source>
        <strain evidence="2">LMG 22937</strain>
    </source>
</reference>
<keyword evidence="2" id="KW-0255">Endonuclease</keyword>
<evidence type="ECO:0000259" key="1">
    <source>
        <dbReference type="Pfam" id="PF01850"/>
    </source>
</evidence>
<sequence length="143" mass="16056">MTVEAPTRCAVDSNVIAYLFSGDAAKADRAEALVVKGTPEPVISTQVMNEVTLVMSRKMKLSWPEINVLLGDLEEFCEIVPLTLEVHKEARRIAEHYGFRFYDSCIIAFALLEDCEVLYSEDMQHGQVIFDRLTVVNPFLSPS</sequence>
<dbReference type="OrthoDB" id="9792015at2"/>
<keyword evidence="2" id="KW-0378">Hydrolase</keyword>
<dbReference type="Pfam" id="PF01850">
    <property type="entry name" value="PIN"/>
    <property type="match status" value="1"/>
</dbReference>